<gene>
    <name evidence="1" type="ORF">L596_010600</name>
</gene>
<reference evidence="1 2" key="2">
    <citation type="journal article" date="2019" name="G3 (Bethesda)">
        <title>Hybrid Assembly of the Genome of the Entomopathogenic Nematode Steinernema carpocapsae Identifies the X-Chromosome.</title>
        <authorList>
            <person name="Serra L."/>
            <person name="Macchietto M."/>
            <person name="Macias-Munoz A."/>
            <person name="McGill C.J."/>
            <person name="Rodriguez I.M."/>
            <person name="Rodriguez B."/>
            <person name="Murad R."/>
            <person name="Mortazavi A."/>
        </authorList>
    </citation>
    <scope>NUCLEOTIDE SEQUENCE [LARGE SCALE GENOMIC DNA]</scope>
    <source>
        <strain evidence="1 2">ALL</strain>
    </source>
</reference>
<dbReference type="AlphaFoldDB" id="A0A4U5PIT4"/>
<evidence type="ECO:0000313" key="1">
    <source>
        <dbReference type="EMBL" id="TKR96602.1"/>
    </source>
</evidence>
<sequence>MCLCFLGHPVYTRTDLKASKPFIDVVKITREIRRSWLSWLIRLLCCGSSSHLLRRLVPACLRCGICPEIEHFKV</sequence>
<dbReference type="EMBL" id="AZBU02000002">
    <property type="protein sequence ID" value="TKR96602.1"/>
    <property type="molecule type" value="Genomic_DNA"/>
</dbReference>
<organism evidence="1 2">
    <name type="scientific">Steinernema carpocapsae</name>
    <name type="common">Entomopathogenic nematode</name>
    <dbReference type="NCBI Taxonomy" id="34508"/>
    <lineage>
        <taxon>Eukaryota</taxon>
        <taxon>Metazoa</taxon>
        <taxon>Ecdysozoa</taxon>
        <taxon>Nematoda</taxon>
        <taxon>Chromadorea</taxon>
        <taxon>Rhabditida</taxon>
        <taxon>Tylenchina</taxon>
        <taxon>Panagrolaimomorpha</taxon>
        <taxon>Strongyloidoidea</taxon>
        <taxon>Steinernematidae</taxon>
        <taxon>Steinernema</taxon>
    </lineage>
</organism>
<proteinExistence type="predicted"/>
<reference evidence="1 2" key="1">
    <citation type="journal article" date="2015" name="Genome Biol.">
        <title>Comparative genomics of Steinernema reveals deeply conserved gene regulatory networks.</title>
        <authorList>
            <person name="Dillman A.R."/>
            <person name="Macchietto M."/>
            <person name="Porter C.F."/>
            <person name="Rogers A."/>
            <person name="Williams B."/>
            <person name="Antoshechkin I."/>
            <person name="Lee M.M."/>
            <person name="Goodwin Z."/>
            <person name="Lu X."/>
            <person name="Lewis E.E."/>
            <person name="Goodrich-Blair H."/>
            <person name="Stock S.P."/>
            <person name="Adams B.J."/>
            <person name="Sternberg P.W."/>
            <person name="Mortazavi A."/>
        </authorList>
    </citation>
    <scope>NUCLEOTIDE SEQUENCE [LARGE SCALE GENOMIC DNA]</scope>
    <source>
        <strain evidence="1 2">ALL</strain>
    </source>
</reference>
<keyword evidence="2" id="KW-1185">Reference proteome</keyword>
<accession>A0A4U5PIT4</accession>
<evidence type="ECO:0000313" key="2">
    <source>
        <dbReference type="Proteomes" id="UP000298663"/>
    </source>
</evidence>
<protein>
    <submittedName>
        <fullName evidence="1">Uncharacterized protein</fullName>
    </submittedName>
</protein>
<comment type="caution">
    <text evidence="1">The sequence shown here is derived from an EMBL/GenBank/DDBJ whole genome shotgun (WGS) entry which is preliminary data.</text>
</comment>
<name>A0A4U5PIT4_STECR</name>
<dbReference type="Proteomes" id="UP000298663">
    <property type="component" value="Unassembled WGS sequence"/>
</dbReference>